<organism evidence="2 3">
    <name type="scientific">Reticulomyxa filosa</name>
    <dbReference type="NCBI Taxonomy" id="46433"/>
    <lineage>
        <taxon>Eukaryota</taxon>
        <taxon>Sar</taxon>
        <taxon>Rhizaria</taxon>
        <taxon>Retaria</taxon>
        <taxon>Foraminifera</taxon>
        <taxon>Monothalamids</taxon>
        <taxon>Reticulomyxidae</taxon>
        <taxon>Reticulomyxa</taxon>
    </lineage>
</organism>
<dbReference type="Gene3D" id="3.30.40.10">
    <property type="entry name" value="Zinc/RING finger domain, C3HC4 (zinc finger)"/>
    <property type="match status" value="2"/>
</dbReference>
<evidence type="ECO:0008006" key="4">
    <source>
        <dbReference type="Google" id="ProtNLM"/>
    </source>
</evidence>
<dbReference type="Proteomes" id="UP000023152">
    <property type="component" value="Unassembled WGS sequence"/>
</dbReference>
<sequence length="276" mass="31937">MLLLPEEETKNPGVEDGLSFEQACFSTEWILQTSEKKEATHLACFICRKTVNTPVKITCSQHNDVDKLLIVGENCLKQHLEKNNKCPIDKHDGCQYTKNEAAQVQVNALTVICPRQYERALKKAVEGQNEQIRCDFKGKMQELNKHLNGDCSLRPVECMFKQFGCTYSCLQGEMQSHLESNISFHHNLTLMQLKEMQQAIQKEREDIQCEKMELQQEKMKLKCDIDICKQENERQAEMLKNAEQDIELFHKHNVSLVNENASLKKQAQQGHREELI</sequence>
<accession>X6MLU2</accession>
<dbReference type="GO" id="GO:0005164">
    <property type="term" value="F:tumor necrosis factor receptor binding"/>
    <property type="evidence" value="ECO:0007669"/>
    <property type="project" value="TreeGrafter"/>
</dbReference>
<dbReference type="GO" id="GO:0043122">
    <property type="term" value="P:regulation of canonical NF-kappaB signal transduction"/>
    <property type="evidence" value="ECO:0007669"/>
    <property type="project" value="TreeGrafter"/>
</dbReference>
<keyword evidence="1" id="KW-0175">Coiled coil</keyword>
<evidence type="ECO:0000313" key="2">
    <source>
        <dbReference type="EMBL" id="ETO14973.1"/>
    </source>
</evidence>
<dbReference type="AlphaFoldDB" id="X6MLU2"/>
<dbReference type="PANTHER" id="PTHR10131:SF94">
    <property type="entry name" value="TNF RECEPTOR-ASSOCIATED FACTOR 4"/>
    <property type="match status" value="1"/>
</dbReference>
<proteinExistence type="predicted"/>
<dbReference type="EMBL" id="ASPP01019601">
    <property type="protein sequence ID" value="ETO14973.1"/>
    <property type="molecule type" value="Genomic_DNA"/>
</dbReference>
<keyword evidence="3" id="KW-1185">Reference proteome</keyword>
<feature type="coiled-coil region" evidence="1">
    <location>
        <begin position="190"/>
        <end position="245"/>
    </location>
</feature>
<protein>
    <recommendedName>
        <fullName evidence="4">TRAF-type domain-containing protein</fullName>
    </recommendedName>
</protein>
<comment type="caution">
    <text evidence="2">The sequence shown here is derived from an EMBL/GenBank/DDBJ whole genome shotgun (WGS) entry which is preliminary data.</text>
</comment>
<dbReference type="GO" id="GO:0031625">
    <property type="term" value="F:ubiquitin protein ligase binding"/>
    <property type="evidence" value="ECO:0007669"/>
    <property type="project" value="TreeGrafter"/>
</dbReference>
<feature type="non-terminal residue" evidence="2">
    <location>
        <position position="276"/>
    </location>
</feature>
<evidence type="ECO:0000256" key="1">
    <source>
        <dbReference type="SAM" id="Coils"/>
    </source>
</evidence>
<reference evidence="2 3" key="1">
    <citation type="journal article" date="2013" name="Curr. Biol.">
        <title>The Genome of the Foraminiferan Reticulomyxa filosa.</title>
        <authorList>
            <person name="Glockner G."/>
            <person name="Hulsmann N."/>
            <person name="Schleicher M."/>
            <person name="Noegel A.A."/>
            <person name="Eichinger L."/>
            <person name="Gallinger C."/>
            <person name="Pawlowski J."/>
            <person name="Sierra R."/>
            <person name="Euteneuer U."/>
            <person name="Pillet L."/>
            <person name="Moustafa A."/>
            <person name="Platzer M."/>
            <person name="Groth M."/>
            <person name="Szafranski K."/>
            <person name="Schliwa M."/>
        </authorList>
    </citation>
    <scope>NUCLEOTIDE SEQUENCE [LARGE SCALE GENOMIC DNA]</scope>
</reference>
<evidence type="ECO:0000313" key="3">
    <source>
        <dbReference type="Proteomes" id="UP000023152"/>
    </source>
</evidence>
<name>X6MLU2_RETFI</name>
<dbReference type="PANTHER" id="PTHR10131">
    <property type="entry name" value="TNF RECEPTOR ASSOCIATED FACTOR"/>
    <property type="match status" value="1"/>
</dbReference>
<dbReference type="InterPro" id="IPR013083">
    <property type="entry name" value="Znf_RING/FYVE/PHD"/>
</dbReference>
<gene>
    <name evidence="2" type="ORF">RFI_22399</name>
</gene>